<name>A0A848HVM5_9BURK</name>
<comment type="caution">
    <text evidence="2">The sequence shown here is derived from an EMBL/GenBank/DDBJ whole genome shotgun (WGS) entry which is preliminary data.</text>
</comment>
<dbReference type="RefSeq" id="WP_169468105.1">
    <property type="nucleotide sequence ID" value="NZ_JABBGG010000010.1"/>
</dbReference>
<feature type="signal peptide" evidence="1">
    <location>
        <begin position="1"/>
        <end position="23"/>
    </location>
</feature>
<protein>
    <recommendedName>
        <fullName evidence="4">DUF4399 domain-containing protein</fullName>
    </recommendedName>
</protein>
<keyword evidence="3" id="KW-1185">Reference proteome</keyword>
<accession>A0A848HVM5</accession>
<dbReference type="Proteomes" id="UP000583752">
    <property type="component" value="Unassembled WGS sequence"/>
</dbReference>
<reference evidence="2 3" key="1">
    <citation type="submission" date="2020-04" db="EMBL/GenBank/DDBJ databases">
        <title>Massilia sp. RP-1-19 isolated from soil.</title>
        <authorList>
            <person name="Dahal R.H."/>
        </authorList>
    </citation>
    <scope>NUCLEOTIDE SEQUENCE [LARGE SCALE GENOMIC DNA]</scope>
    <source>
        <strain evidence="2 3">RP-1-19</strain>
    </source>
</reference>
<evidence type="ECO:0008006" key="4">
    <source>
        <dbReference type="Google" id="ProtNLM"/>
    </source>
</evidence>
<feature type="chain" id="PRO_5032880190" description="DUF4399 domain-containing protein" evidence="1">
    <location>
        <begin position="24"/>
        <end position="153"/>
    </location>
</feature>
<evidence type="ECO:0000313" key="3">
    <source>
        <dbReference type="Proteomes" id="UP000583752"/>
    </source>
</evidence>
<dbReference type="EMBL" id="JABBGG010000010">
    <property type="protein sequence ID" value="NML62798.1"/>
    <property type="molecule type" value="Genomic_DNA"/>
</dbReference>
<keyword evidence="1" id="KW-0732">Signal</keyword>
<gene>
    <name evidence="2" type="ORF">HHL21_17275</name>
</gene>
<evidence type="ECO:0000256" key="1">
    <source>
        <dbReference type="SAM" id="SignalP"/>
    </source>
</evidence>
<sequence length="153" mass="16277">MRLAFKHLATATASLVFCVASWAQTGTDARRPPAVIPLASEPAPKLVVFAPLADALARGVAIIQFRTENVRVMPVFGTSAVAVSPHLGHLHVTVDDWPGTWAHTSEDPIILVGLKPGPHKVLLEVADPSHKIVTGETVVFTVPETPGAKAHRH</sequence>
<proteinExistence type="predicted"/>
<dbReference type="Pfam" id="PF19625">
    <property type="entry name" value="DUF6130"/>
    <property type="match status" value="1"/>
</dbReference>
<organism evidence="2 3">
    <name type="scientific">Massilia polaris</name>
    <dbReference type="NCBI Taxonomy" id="2728846"/>
    <lineage>
        <taxon>Bacteria</taxon>
        <taxon>Pseudomonadati</taxon>
        <taxon>Pseudomonadota</taxon>
        <taxon>Betaproteobacteria</taxon>
        <taxon>Burkholderiales</taxon>
        <taxon>Oxalobacteraceae</taxon>
        <taxon>Telluria group</taxon>
        <taxon>Massilia</taxon>
    </lineage>
</organism>
<dbReference type="AlphaFoldDB" id="A0A848HVM5"/>
<dbReference type="InterPro" id="IPR046133">
    <property type="entry name" value="DUF6130"/>
</dbReference>
<evidence type="ECO:0000313" key="2">
    <source>
        <dbReference type="EMBL" id="NML62798.1"/>
    </source>
</evidence>